<evidence type="ECO:0000313" key="2">
    <source>
        <dbReference type="Proteomes" id="UP001213681"/>
    </source>
</evidence>
<evidence type="ECO:0000313" key="1">
    <source>
        <dbReference type="EMBL" id="KAJ5454315.1"/>
    </source>
</evidence>
<reference evidence="1" key="1">
    <citation type="submission" date="2022-12" db="EMBL/GenBank/DDBJ databases">
        <authorList>
            <person name="Petersen C."/>
        </authorList>
    </citation>
    <scope>NUCLEOTIDE SEQUENCE</scope>
    <source>
        <strain evidence="1">IBT 16125</strain>
    </source>
</reference>
<protein>
    <recommendedName>
        <fullName evidence="3">Aminoglycoside phosphotransferase domain-containing protein</fullName>
    </recommendedName>
</protein>
<comment type="caution">
    <text evidence="1">The sequence shown here is derived from an EMBL/GenBank/DDBJ whole genome shotgun (WGS) entry which is preliminary data.</text>
</comment>
<dbReference type="InterPro" id="IPR011009">
    <property type="entry name" value="Kinase-like_dom_sf"/>
</dbReference>
<reference evidence="1" key="2">
    <citation type="journal article" date="2023" name="IMA Fungus">
        <title>Comparative genomic study of the Penicillium genus elucidates a diverse pangenome and 15 lateral gene transfer events.</title>
        <authorList>
            <person name="Petersen C."/>
            <person name="Sorensen T."/>
            <person name="Nielsen M.R."/>
            <person name="Sondergaard T.E."/>
            <person name="Sorensen J.L."/>
            <person name="Fitzpatrick D.A."/>
            <person name="Frisvad J.C."/>
            <person name="Nielsen K.L."/>
        </authorList>
    </citation>
    <scope>NUCLEOTIDE SEQUENCE</scope>
    <source>
        <strain evidence="1">IBT 16125</strain>
    </source>
</reference>
<keyword evidence="2" id="KW-1185">Reference proteome</keyword>
<dbReference type="RefSeq" id="XP_056767271.1">
    <property type="nucleotide sequence ID" value="XM_056908653.1"/>
</dbReference>
<dbReference type="EMBL" id="JAPVEA010000005">
    <property type="protein sequence ID" value="KAJ5454315.1"/>
    <property type="molecule type" value="Genomic_DNA"/>
</dbReference>
<evidence type="ECO:0008006" key="3">
    <source>
        <dbReference type="Google" id="ProtNLM"/>
    </source>
</evidence>
<accession>A0AAD6G4M4</accession>
<sequence>MPKLLDQLPDGSTRDMNFYDSSFFKEAGNRLPTPAQVKALSRDIHTSPRPQPVIFEASKVLVKFGPHVTTTEAQCLWFIKRTFGDKVPVPEIFGWQVDEENHVYLYMEFIQGQTLQDRWNGLDDLDRVSLRSAISNRQRFTPT</sequence>
<dbReference type="AlphaFoldDB" id="A0AAD6G4M4"/>
<proteinExistence type="predicted"/>
<dbReference type="GeneID" id="81598896"/>
<name>A0AAD6G4M4_9EURO</name>
<dbReference type="Proteomes" id="UP001213681">
    <property type="component" value="Unassembled WGS sequence"/>
</dbReference>
<organism evidence="1 2">
    <name type="scientific">Penicillium daleae</name>
    <dbReference type="NCBI Taxonomy" id="63821"/>
    <lineage>
        <taxon>Eukaryota</taxon>
        <taxon>Fungi</taxon>
        <taxon>Dikarya</taxon>
        <taxon>Ascomycota</taxon>
        <taxon>Pezizomycotina</taxon>
        <taxon>Eurotiomycetes</taxon>
        <taxon>Eurotiomycetidae</taxon>
        <taxon>Eurotiales</taxon>
        <taxon>Aspergillaceae</taxon>
        <taxon>Penicillium</taxon>
    </lineage>
</organism>
<dbReference type="SUPFAM" id="SSF56112">
    <property type="entry name" value="Protein kinase-like (PK-like)"/>
    <property type="match status" value="1"/>
</dbReference>
<gene>
    <name evidence="1" type="ORF">N7458_005271</name>
</gene>